<dbReference type="Pfam" id="PF23619">
    <property type="entry name" value="Ig_VWA7"/>
    <property type="match status" value="1"/>
</dbReference>
<accession>A0AA88QBQ1</accession>
<evidence type="ECO:0000313" key="3">
    <source>
        <dbReference type="EMBL" id="KAK2909043.1"/>
    </source>
</evidence>
<keyword evidence="4" id="KW-1185">Reference proteome</keyword>
<dbReference type="Proteomes" id="UP001187343">
    <property type="component" value="Unassembled WGS sequence"/>
</dbReference>
<organism evidence="3 4">
    <name type="scientific">Cirrhinus molitorella</name>
    <name type="common">mud carp</name>
    <dbReference type="NCBI Taxonomy" id="172907"/>
    <lineage>
        <taxon>Eukaryota</taxon>
        <taxon>Metazoa</taxon>
        <taxon>Chordata</taxon>
        <taxon>Craniata</taxon>
        <taxon>Vertebrata</taxon>
        <taxon>Euteleostomi</taxon>
        <taxon>Actinopterygii</taxon>
        <taxon>Neopterygii</taxon>
        <taxon>Teleostei</taxon>
        <taxon>Ostariophysi</taxon>
        <taxon>Cypriniformes</taxon>
        <taxon>Cyprinidae</taxon>
        <taxon>Labeoninae</taxon>
        <taxon>Labeonini</taxon>
        <taxon>Cirrhinus</taxon>
    </lineage>
</organism>
<evidence type="ECO:0000313" key="4">
    <source>
        <dbReference type="Proteomes" id="UP001187343"/>
    </source>
</evidence>
<protein>
    <recommendedName>
        <fullName evidence="2">VWA7 Ig-like domain-containing protein</fullName>
    </recommendedName>
</protein>
<feature type="compositionally biased region" description="Basic and acidic residues" evidence="1">
    <location>
        <begin position="102"/>
        <end position="117"/>
    </location>
</feature>
<gene>
    <name evidence="3" type="ORF">Q8A67_004880</name>
</gene>
<sequence length="147" mass="15721">MHLPPQAQSQNTTQPEVPLNLNFTLATNTTGGNYTIRVRTDQGFSVSFLSSLTLGPGGSTKGSVTLTAPSDTQSGRDVTLTIEAEAPGPTDLNRGLRHGLRAKDKAGHGHTKQEQHQTKNHVKHRVDQHVLILQAYSCVSMGPGTTT</sequence>
<feature type="domain" description="VWA7 Ig-like" evidence="2">
    <location>
        <begin position="6"/>
        <end position="93"/>
    </location>
</feature>
<reference evidence="3" key="1">
    <citation type="submission" date="2023-08" db="EMBL/GenBank/DDBJ databases">
        <title>Chromosome-level Genome Assembly of mud carp (Cirrhinus molitorella).</title>
        <authorList>
            <person name="Liu H."/>
        </authorList>
    </citation>
    <scope>NUCLEOTIDE SEQUENCE</scope>
    <source>
        <strain evidence="3">Prfri</strain>
        <tissue evidence="3">Muscle</tissue>
    </source>
</reference>
<feature type="region of interest" description="Disordered" evidence="1">
    <location>
        <begin position="102"/>
        <end position="123"/>
    </location>
</feature>
<evidence type="ECO:0000256" key="1">
    <source>
        <dbReference type="SAM" id="MobiDB-lite"/>
    </source>
</evidence>
<dbReference type="EMBL" id="JAUYZG010000004">
    <property type="protein sequence ID" value="KAK2909043.1"/>
    <property type="molecule type" value="Genomic_DNA"/>
</dbReference>
<name>A0AA88QBQ1_9TELE</name>
<dbReference type="AlphaFoldDB" id="A0AA88QBQ1"/>
<proteinExistence type="predicted"/>
<evidence type="ECO:0000259" key="2">
    <source>
        <dbReference type="Pfam" id="PF23619"/>
    </source>
</evidence>
<comment type="caution">
    <text evidence="3">The sequence shown here is derived from an EMBL/GenBank/DDBJ whole genome shotgun (WGS) entry which is preliminary data.</text>
</comment>
<dbReference type="InterPro" id="IPR057615">
    <property type="entry name" value="Ig_VWA7"/>
</dbReference>